<accession>A0ACD3A652</accession>
<proteinExistence type="predicted"/>
<organism evidence="1 2">
    <name type="scientific">Pluteus cervinus</name>
    <dbReference type="NCBI Taxonomy" id="181527"/>
    <lineage>
        <taxon>Eukaryota</taxon>
        <taxon>Fungi</taxon>
        <taxon>Dikarya</taxon>
        <taxon>Basidiomycota</taxon>
        <taxon>Agaricomycotina</taxon>
        <taxon>Agaricomycetes</taxon>
        <taxon>Agaricomycetidae</taxon>
        <taxon>Agaricales</taxon>
        <taxon>Pluteineae</taxon>
        <taxon>Pluteaceae</taxon>
        <taxon>Pluteus</taxon>
    </lineage>
</organism>
<protein>
    <submittedName>
        <fullName evidence="1">Uncharacterized protein</fullName>
    </submittedName>
</protein>
<keyword evidence="2" id="KW-1185">Reference proteome</keyword>
<name>A0ACD3A652_9AGAR</name>
<dbReference type="EMBL" id="ML208668">
    <property type="protein sequence ID" value="TFK61358.1"/>
    <property type="molecule type" value="Genomic_DNA"/>
</dbReference>
<sequence>MSESALAYIAALDPGEIPELFDYRFSAPKERFAVSGKLIHAWFAADLSPQQAEDVNVSRLLAQLAADVAVGGPKKIPNNEGKWFDKFSEVLQNVGWTSTKIEFSTFDNSDLKFTNMKELSLHLITLHAPRQYGVAEIALTVFPRPGNDRALDIFNCSSTTDKFASYEILTAV</sequence>
<gene>
    <name evidence="1" type="ORF">BDN72DRAFT_904181</name>
</gene>
<dbReference type="Proteomes" id="UP000308600">
    <property type="component" value="Unassembled WGS sequence"/>
</dbReference>
<evidence type="ECO:0000313" key="2">
    <source>
        <dbReference type="Proteomes" id="UP000308600"/>
    </source>
</evidence>
<reference evidence="1 2" key="1">
    <citation type="journal article" date="2019" name="Nat. Ecol. Evol.">
        <title>Megaphylogeny resolves global patterns of mushroom evolution.</title>
        <authorList>
            <person name="Varga T."/>
            <person name="Krizsan K."/>
            <person name="Foldi C."/>
            <person name="Dima B."/>
            <person name="Sanchez-Garcia M."/>
            <person name="Sanchez-Ramirez S."/>
            <person name="Szollosi G.J."/>
            <person name="Szarkandi J.G."/>
            <person name="Papp V."/>
            <person name="Albert L."/>
            <person name="Andreopoulos W."/>
            <person name="Angelini C."/>
            <person name="Antonin V."/>
            <person name="Barry K.W."/>
            <person name="Bougher N.L."/>
            <person name="Buchanan P."/>
            <person name="Buyck B."/>
            <person name="Bense V."/>
            <person name="Catcheside P."/>
            <person name="Chovatia M."/>
            <person name="Cooper J."/>
            <person name="Damon W."/>
            <person name="Desjardin D."/>
            <person name="Finy P."/>
            <person name="Geml J."/>
            <person name="Haridas S."/>
            <person name="Hughes K."/>
            <person name="Justo A."/>
            <person name="Karasinski D."/>
            <person name="Kautmanova I."/>
            <person name="Kiss B."/>
            <person name="Kocsube S."/>
            <person name="Kotiranta H."/>
            <person name="LaButti K.M."/>
            <person name="Lechner B.E."/>
            <person name="Liimatainen K."/>
            <person name="Lipzen A."/>
            <person name="Lukacs Z."/>
            <person name="Mihaltcheva S."/>
            <person name="Morgado L.N."/>
            <person name="Niskanen T."/>
            <person name="Noordeloos M.E."/>
            <person name="Ohm R.A."/>
            <person name="Ortiz-Santana B."/>
            <person name="Ovrebo C."/>
            <person name="Racz N."/>
            <person name="Riley R."/>
            <person name="Savchenko A."/>
            <person name="Shiryaev A."/>
            <person name="Soop K."/>
            <person name="Spirin V."/>
            <person name="Szebenyi C."/>
            <person name="Tomsovsky M."/>
            <person name="Tulloss R.E."/>
            <person name="Uehling J."/>
            <person name="Grigoriev I.V."/>
            <person name="Vagvolgyi C."/>
            <person name="Papp T."/>
            <person name="Martin F.M."/>
            <person name="Miettinen O."/>
            <person name="Hibbett D.S."/>
            <person name="Nagy L.G."/>
        </authorList>
    </citation>
    <scope>NUCLEOTIDE SEQUENCE [LARGE SCALE GENOMIC DNA]</scope>
    <source>
        <strain evidence="1 2">NL-1719</strain>
    </source>
</reference>
<evidence type="ECO:0000313" key="1">
    <source>
        <dbReference type="EMBL" id="TFK61358.1"/>
    </source>
</evidence>